<name>A0AAX4HGT0_9ASCO</name>
<evidence type="ECO:0000313" key="3">
    <source>
        <dbReference type="Proteomes" id="UP001338582"/>
    </source>
</evidence>
<keyword evidence="3" id="KW-1185">Reference proteome</keyword>
<dbReference type="KEGG" id="asau:88175920"/>
<accession>A0AAX4HGT0</accession>
<dbReference type="RefSeq" id="XP_062879850.1">
    <property type="nucleotide sequence ID" value="XM_063023780.1"/>
</dbReference>
<evidence type="ECO:0000313" key="2">
    <source>
        <dbReference type="EMBL" id="WPK27472.1"/>
    </source>
</evidence>
<proteinExistence type="predicted"/>
<protein>
    <submittedName>
        <fullName evidence="2">Uncharacterized protein</fullName>
    </submittedName>
</protein>
<organism evidence="2 3">
    <name type="scientific">Australozyma saopauloensis</name>
    <dbReference type="NCBI Taxonomy" id="291208"/>
    <lineage>
        <taxon>Eukaryota</taxon>
        <taxon>Fungi</taxon>
        <taxon>Dikarya</taxon>
        <taxon>Ascomycota</taxon>
        <taxon>Saccharomycotina</taxon>
        <taxon>Pichiomycetes</taxon>
        <taxon>Metschnikowiaceae</taxon>
        <taxon>Australozyma</taxon>
    </lineage>
</organism>
<dbReference type="EMBL" id="CP138899">
    <property type="protein sequence ID" value="WPK27472.1"/>
    <property type="molecule type" value="Genomic_DNA"/>
</dbReference>
<feature type="region of interest" description="Disordered" evidence="1">
    <location>
        <begin position="440"/>
        <end position="477"/>
    </location>
</feature>
<reference evidence="2 3" key="1">
    <citation type="submission" date="2023-10" db="EMBL/GenBank/DDBJ databases">
        <title>Draft Genome Sequence of Candida saopaulonensis from a very Premature Infant with Sepsis.</title>
        <authorList>
            <person name="Ning Y."/>
            <person name="Dai R."/>
            <person name="Xiao M."/>
            <person name="Xu Y."/>
            <person name="Yan Q."/>
            <person name="Zhang L."/>
        </authorList>
    </citation>
    <scope>NUCLEOTIDE SEQUENCE [LARGE SCALE GENOMIC DNA]</scope>
    <source>
        <strain evidence="2 3">19XY460</strain>
    </source>
</reference>
<dbReference type="AlphaFoldDB" id="A0AAX4HGT0"/>
<gene>
    <name evidence="2" type="ORF">PUMCH_004860</name>
</gene>
<dbReference type="GeneID" id="88175920"/>
<sequence>MPAPPTHMPSFYHHRNPAKDRDRPNVIFLSDIPVKLTECVASLHLYQGGQKRRVVDLAQNISRFEITLELNGLLLRNSRLTPSELVRKNLIFVARTKAPPKLPCRLVSQFPEVWQSVLAMRTAHETFVVSFTLSIAEFTVDLANIKETVLRFKDDESLEALNACDPVVLAHVEDYVLRKLAAELKNASDLSLHILNPATILQHLPPLEHTSDLEDVYSSCSIRLDPNQLLDASFTDIDQSYQLEKQLIFAEDTDFDASDDELRLLPSDDSAKGTVHDDDELDRLFSNESLPRMNLATILGLDIQDGTQAVVLQALKSHKDETADSVGLAAGFEERPAGSLGSSTLDAVNEFDDEFDEDLAELDASPIKPSKSSISYLGDARGLVSKKPSLSYIDHDDKHGLEYAFRNKSPEIPKYIKEDKKFKFIKIGKVQKFVNMFEEQKESQATGSRVGSRGGSRVGSRTGTRPASPVRSFSSNL</sequence>
<dbReference type="Proteomes" id="UP001338582">
    <property type="component" value="Chromosome 6"/>
</dbReference>
<evidence type="ECO:0000256" key="1">
    <source>
        <dbReference type="SAM" id="MobiDB-lite"/>
    </source>
</evidence>